<evidence type="ECO:0000313" key="3">
    <source>
        <dbReference type="EMBL" id="KAK8948698.1"/>
    </source>
</evidence>
<dbReference type="GO" id="GO:0016020">
    <property type="term" value="C:membrane"/>
    <property type="evidence" value="ECO:0007669"/>
    <property type="project" value="UniProtKB-SubCell"/>
</dbReference>
<dbReference type="PANTHER" id="PTHR15486:SF96">
    <property type="entry name" value="LIPID DROPLET-REGULATING VLDL ASSEMBLY FACTOR AUP1"/>
    <property type="match status" value="1"/>
</dbReference>
<evidence type="ECO:0000313" key="4">
    <source>
        <dbReference type="Proteomes" id="UP001418222"/>
    </source>
</evidence>
<evidence type="ECO:0000256" key="2">
    <source>
        <dbReference type="ARBA" id="ARBA00023136"/>
    </source>
</evidence>
<reference evidence="3 4" key="1">
    <citation type="journal article" date="2022" name="Nat. Plants">
        <title>Genomes of leafy and leafless Platanthera orchids illuminate the evolution of mycoheterotrophy.</title>
        <authorList>
            <person name="Li M.H."/>
            <person name="Liu K.W."/>
            <person name="Li Z."/>
            <person name="Lu H.C."/>
            <person name="Ye Q.L."/>
            <person name="Zhang D."/>
            <person name="Wang J.Y."/>
            <person name="Li Y.F."/>
            <person name="Zhong Z.M."/>
            <person name="Liu X."/>
            <person name="Yu X."/>
            <person name="Liu D.K."/>
            <person name="Tu X.D."/>
            <person name="Liu B."/>
            <person name="Hao Y."/>
            <person name="Liao X.Y."/>
            <person name="Jiang Y.T."/>
            <person name="Sun W.H."/>
            <person name="Chen J."/>
            <person name="Chen Y.Q."/>
            <person name="Ai Y."/>
            <person name="Zhai J.W."/>
            <person name="Wu S.S."/>
            <person name="Zhou Z."/>
            <person name="Hsiao Y.Y."/>
            <person name="Wu W.L."/>
            <person name="Chen Y.Y."/>
            <person name="Lin Y.F."/>
            <person name="Hsu J.L."/>
            <person name="Li C.Y."/>
            <person name="Wang Z.W."/>
            <person name="Zhao X."/>
            <person name="Zhong W.Y."/>
            <person name="Ma X.K."/>
            <person name="Ma L."/>
            <person name="Huang J."/>
            <person name="Chen G.Z."/>
            <person name="Huang M.Z."/>
            <person name="Huang L."/>
            <person name="Peng D.H."/>
            <person name="Luo Y.B."/>
            <person name="Zou S.Q."/>
            <person name="Chen S.P."/>
            <person name="Lan S."/>
            <person name="Tsai W.C."/>
            <person name="Van de Peer Y."/>
            <person name="Liu Z.J."/>
        </authorList>
    </citation>
    <scope>NUCLEOTIDE SEQUENCE [LARGE SCALE GENOMIC DNA]</scope>
    <source>
        <strain evidence="3">Lor287</strain>
    </source>
</reference>
<protein>
    <submittedName>
        <fullName evidence="3">Glycerol-3-phosphate acyltransferase 5</fullName>
    </submittedName>
</protein>
<dbReference type="PANTHER" id="PTHR15486">
    <property type="entry name" value="ANCIENT UBIQUITOUS PROTEIN"/>
    <property type="match status" value="1"/>
</dbReference>
<gene>
    <name evidence="3" type="primary">GPAT5</name>
    <name evidence="3" type="ORF">KSP39_PZI005140</name>
</gene>
<evidence type="ECO:0000256" key="1">
    <source>
        <dbReference type="ARBA" id="ARBA00004370"/>
    </source>
</evidence>
<keyword evidence="3" id="KW-0808">Transferase</keyword>
<dbReference type="GO" id="GO:0090447">
    <property type="term" value="F:glycerol-3-phosphate 2-O-acyltransferase activity"/>
    <property type="evidence" value="ECO:0007669"/>
    <property type="project" value="TreeGrafter"/>
</dbReference>
<sequence>MPVAIEARASVFHGTTARGWKGFDSFYFFMNPSPVYEVSFLSKLPAEWTCGGGERKSYEVANYVQRMIAGRLLYECTNLTRKDKYRALAGNEGVVAEKDVKNQGGGGGVCWSAIWGKVRTRAWFYIKTGCWFGC</sequence>
<keyword evidence="3" id="KW-0012">Acyltransferase</keyword>
<dbReference type="AlphaFoldDB" id="A0AAP0BRF3"/>
<accession>A0AAP0BRF3</accession>
<dbReference type="Proteomes" id="UP001418222">
    <property type="component" value="Unassembled WGS sequence"/>
</dbReference>
<comment type="caution">
    <text evidence="3">The sequence shown here is derived from an EMBL/GenBank/DDBJ whole genome shotgun (WGS) entry which is preliminary data.</text>
</comment>
<comment type="subcellular location">
    <subcellularLocation>
        <location evidence="1">Membrane</location>
    </subcellularLocation>
</comment>
<proteinExistence type="predicted"/>
<organism evidence="3 4">
    <name type="scientific">Platanthera zijinensis</name>
    <dbReference type="NCBI Taxonomy" id="2320716"/>
    <lineage>
        <taxon>Eukaryota</taxon>
        <taxon>Viridiplantae</taxon>
        <taxon>Streptophyta</taxon>
        <taxon>Embryophyta</taxon>
        <taxon>Tracheophyta</taxon>
        <taxon>Spermatophyta</taxon>
        <taxon>Magnoliopsida</taxon>
        <taxon>Liliopsida</taxon>
        <taxon>Asparagales</taxon>
        <taxon>Orchidaceae</taxon>
        <taxon>Orchidoideae</taxon>
        <taxon>Orchideae</taxon>
        <taxon>Orchidinae</taxon>
        <taxon>Platanthera</taxon>
    </lineage>
</organism>
<keyword evidence="2" id="KW-0472">Membrane</keyword>
<dbReference type="EMBL" id="JBBWWQ010000004">
    <property type="protein sequence ID" value="KAK8948698.1"/>
    <property type="molecule type" value="Genomic_DNA"/>
</dbReference>
<dbReference type="GO" id="GO:0010143">
    <property type="term" value="P:cutin biosynthetic process"/>
    <property type="evidence" value="ECO:0007669"/>
    <property type="project" value="TreeGrafter"/>
</dbReference>
<keyword evidence="4" id="KW-1185">Reference proteome</keyword>
<dbReference type="GO" id="GO:0016791">
    <property type="term" value="F:phosphatase activity"/>
    <property type="evidence" value="ECO:0007669"/>
    <property type="project" value="TreeGrafter"/>
</dbReference>
<name>A0AAP0BRF3_9ASPA</name>